<protein>
    <submittedName>
        <fullName evidence="1">Bm13072, isoform a</fullName>
    </submittedName>
</protein>
<evidence type="ECO:0000313" key="1">
    <source>
        <dbReference type="EMBL" id="CDP94703.1"/>
    </source>
</evidence>
<reference evidence="1" key="1">
    <citation type="journal article" date="2007" name="Science">
        <title>Draft genome of the filarial nematode parasite Brugia malayi.</title>
        <authorList>
            <person name="Ghedin E."/>
            <person name="Wang S."/>
            <person name="Spiro D."/>
            <person name="Caler E."/>
            <person name="Zhao Q."/>
            <person name="Crabtree J."/>
            <person name="Allen J.E."/>
            <person name="Delcher A.L."/>
            <person name="Guiliano D.B."/>
            <person name="Miranda-Saavedra D."/>
            <person name="Angiuoli S.V."/>
            <person name="Creasy T."/>
            <person name="Amedeo P."/>
            <person name="Haas B."/>
            <person name="El-Sayed N.M."/>
            <person name="Wortman J.R."/>
            <person name="Feldblyum T."/>
            <person name="Tallon L."/>
            <person name="Schatz M."/>
            <person name="Shumway M."/>
            <person name="Koo H."/>
            <person name="Salzberg S.L."/>
            <person name="Schobel S."/>
            <person name="Pertea M."/>
            <person name="Pop M."/>
            <person name="White O."/>
            <person name="Barton G.J."/>
            <person name="Carlow C.K."/>
            <person name="Crawford M.J."/>
            <person name="Daub J."/>
            <person name="Dimmic M.W."/>
            <person name="Estes C.F."/>
            <person name="Foster J.M."/>
            <person name="Ganatra M."/>
            <person name="Gregory W.F."/>
            <person name="Johnson N.M."/>
            <person name="Jin J."/>
            <person name="Komuniecki R."/>
            <person name="Korf I."/>
            <person name="Kumar S."/>
            <person name="Laney S."/>
            <person name="Li B.W."/>
            <person name="Li W."/>
            <person name="Lindblom T.H."/>
            <person name="Lustigman S."/>
            <person name="Ma D."/>
            <person name="Maina C.V."/>
            <person name="Martin D.M."/>
            <person name="McCarter J.P."/>
            <person name="McReynolds L."/>
            <person name="Mitreva M."/>
            <person name="Nutman T.B."/>
            <person name="Parkinson J."/>
            <person name="Peregrin-Alvarez J.M."/>
            <person name="Poole C."/>
            <person name="Ren Q."/>
            <person name="Saunders L."/>
            <person name="Sluder A.E."/>
            <person name="Smith K."/>
            <person name="Stanke M."/>
            <person name="Unnasch T.R."/>
            <person name="Ware J."/>
            <person name="Wei A.D."/>
            <person name="Weil G."/>
            <person name="Williams D.J."/>
            <person name="Zhang Y."/>
            <person name="Williams S.A."/>
            <person name="Fraser-Liggett C."/>
            <person name="Slatko B."/>
            <person name="Blaxter M.L."/>
            <person name="Scott A.L."/>
        </authorList>
    </citation>
    <scope>NUCLEOTIDE SEQUENCE</scope>
    <source>
        <strain evidence="1">FR3</strain>
    </source>
</reference>
<dbReference type="AlphaFoldDB" id="A0A1I9G1J0"/>
<accession>A0A1I9G1J0</accession>
<dbReference type="EMBL" id="LN856931">
    <property type="protein sequence ID" value="CDP94703.1"/>
    <property type="molecule type" value="Genomic_DNA"/>
</dbReference>
<sequence length="37" mass="4425">MFLELLRIMMLISSDQEIVDLKNTQQHFKLCFLAIQN</sequence>
<name>A0A1I9G1J0_BRUMA</name>
<proteinExistence type="predicted"/>
<gene>
    <name evidence="1" type="primary">Bm13072</name>
    <name evidence="1" type="ORF">BM_Bm13072</name>
</gene>
<reference evidence="1" key="2">
    <citation type="submission" date="2012-12" db="EMBL/GenBank/DDBJ databases">
        <authorList>
            <consortium name="WormBase Consortium"/>
            <person name="Ghedin E."/>
            <person name="Paulini M."/>
        </authorList>
    </citation>
    <scope>NUCLEOTIDE SEQUENCE</scope>
    <source>
        <strain evidence="1">FR3</strain>
    </source>
</reference>
<organism evidence="1">
    <name type="scientific">Brugia malayi</name>
    <name type="common">Filarial nematode worm</name>
    <dbReference type="NCBI Taxonomy" id="6279"/>
    <lineage>
        <taxon>Eukaryota</taxon>
        <taxon>Metazoa</taxon>
        <taxon>Ecdysozoa</taxon>
        <taxon>Nematoda</taxon>
        <taxon>Chromadorea</taxon>
        <taxon>Rhabditida</taxon>
        <taxon>Spirurina</taxon>
        <taxon>Spiruromorpha</taxon>
        <taxon>Filarioidea</taxon>
        <taxon>Onchocercidae</taxon>
        <taxon>Brugia</taxon>
    </lineage>
</organism>